<dbReference type="PANTHER" id="PTHR45527:SF1">
    <property type="entry name" value="FATTY ACID SYNTHASE"/>
    <property type="match status" value="1"/>
</dbReference>
<comment type="caution">
    <text evidence="3">The sequence shown here is derived from an EMBL/GenBank/DDBJ whole genome shotgun (WGS) entry which is preliminary data.</text>
</comment>
<dbReference type="InterPro" id="IPR009081">
    <property type="entry name" value="PP-bd_ACP"/>
</dbReference>
<dbReference type="GO" id="GO:0005737">
    <property type="term" value="C:cytoplasm"/>
    <property type="evidence" value="ECO:0007669"/>
    <property type="project" value="TreeGrafter"/>
</dbReference>
<reference evidence="3" key="1">
    <citation type="journal article" date="2020" name="bioRxiv">
        <title>Whole genome comparisons of ergot fungi reveals the divergence and evolution of species within the genus Claviceps are the result of varying mechanisms driving genome evolution and host range expansion.</title>
        <authorList>
            <person name="Wyka S.A."/>
            <person name="Mondo S.J."/>
            <person name="Liu M."/>
            <person name="Dettman J."/>
            <person name="Nalam V."/>
            <person name="Broders K.D."/>
        </authorList>
    </citation>
    <scope>NUCLEOTIDE SEQUENCE</scope>
    <source>
        <strain evidence="3">CCC 489</strain>
    </source>
</reference>
<keyword evidence="1" id="KW-0436">Ligase</keyword>
<dbReference type="GO" id="GO:0043041">
    <property type="term" value="P:amino acid activation for nonribosomal peptide biosynthetic process"/>
    <property type="evidence" value="ECO:0007669"/>
    <property type="project" value="TreeGrafter"/>
</dbReference>
<dbReference type="OrthoDB" id="416786at2759"/>
<dbReference type="Pfam" id="PF00668">
    <property type="entry name" value="Condensation"/>
    <property type="match status" value="1"/>
</dbReference>
<dbReference type="InterPro" id="IPR023213">
    <property type="entry name" value="CAT-like_dom_sf"/>
</dbReference>
<sequence>MGVASSGIDDDLYTNSGDSISSMQLVGDIYRELGRKVSVKDVFIHRKARRIFDNVLSHEAGRRLPLLPPLKADQGLATGIAPLLPPIQTWFTFKKLQRPEYCNHCFAIRTPPLDVGRLTEAVRLLQLRHDALRMRIETRNSQSVQTFVPTIRPVEIATLRIRSLDGESSKPTEERELLTRQSCFNIAEGPFFTIVYVHGYEDGSARVWCSFHHLIMDTVSWNIIRSDLQMLYQGADLGMKSSSVQQ</sequence>
<evidence type="ECO:0000313" key="4">
    <source>
        <dbReference type="Proteomes" id="UP000811619"/>
    </source>
</evidence>
<dbReference type="GO" id="GO:0031177">
    <property type="term" value="F:phosphopantetheine binding"/>
    <property type="evidence" value="ECO:0007669"/>
    <property type="project" value="TreeGrafter"/>
</dbReference>
<evidence type="ECO:0000259" key="2">
    <source>
        <dbReference type="PROSITE" id="PS50075"/>
    </source>
</evidence>
<dbReference type="AlphaFoldDB" id="A0A8K0J6S8"/>
<dbReference type="PROSITE" id="PS50075">
    <property type="entry name" value="CARRIER"/>
    <property type="match status" value="1"/>
</dbReference>
<dbReference type="EMBL" id="SRPY01000495">
    <property type="protein sequence ID" value="KAG5922806.1"/>
    <property type="molecule type" value="Genomic_DNA"/>
</dbReference>
<dbReference type="GO" id="GO:0016874">
    <property type="term" value="F:ligase activity"/>
    <property type="evidence" value="ECO:0007669"/>
    <property type="project" value="UniProtKB-KW"/>
</dbReference>
<dbReference type="InterPro" id="IPR001242">
    <property type="entry name" value="Condensation_dom"/>
</dbReference>
<dbReference type="GO" id="GO:0044550">
    <property type="term" value="P:secondary metabolite biosynthetic process"/>
    <property type="evidence" value="ECO:0007669"/>
    <property type="project" value="TreeGrafter"/>
</dbReference>
<protein>
    <recommendedName>
        <fullName evidence="2">Carrier domain-containing protein</fullName>
    </recommendedName>
</protein>
<evidence type="ECO:0000313" key="3">
    <source>
        <dbReference type="EMBL" id="KAG5922806.1"/>
    </source>
</evidence>
<name>A0A8K0J6S8_9HYPO</name>
<feature type="domain" description="Carrier" evidence="2">
    <location>
        <begin position="1"/>
        <end position="59"/>
    </location>
</feature>
<evidence type="ECO:0000256" key="1">
    <source>
        <dbReference type="ARBA" id="ARBA00022598"/>
    </source>
</evidence>
<dbReference type="Proteomes" id="UP000811619">
    <property type="component" value="Unassembled WGS sequence"/>
</dbReference>
<dbReference type="SUPFAM" id="SSF47336">
    <property type="entry name" value="ACP-like"/>
    <property type="match status" value="1"/>
</dbReference>
<proteinExistence type="predicted"/>
<dbReference type="Gene3D" id="1.10.1200.10">
    <property type="entry name" value="ACP-like"/>
    <property type="match status" value="1"/>
</dbReference>
<organism evidence="3 4">
    <name type="scientific">Claviceps africana</name>
    <dbReference type="NCBI Taxonomy" id="83212"/>
    <lineage>
        <taxon>Eukaryota</taxon>
        <taxon>Fungi</taxon>
        <taxon>Dikarya</taxon>
        <taxon>Ascomycota</taxon>
        <taxon>Pezizomycotina</taxon>
        <taxon>Sordariomycetes</taxon>
        <taxon>Hypocreomycetidae</taxon>
        <taxon>Hypocreales</taxon>
        <taxon>Clavicipitaceae</taxon>
        <taxon>Claviceps</taxon>
    </lineage>
</organism>
<dbReference type="SUPFAM" id="SSF52777">
    <property type="entry name" value="CoA-dependent acyltransferases"/>
    <property type="match status" value="1"/>
</dbReference>
<dbReference type="InterPro" id="IPR036736">
    <property type="entry name" value="ACP-like_sf"/>
</dbReference>
<dbReference type="PANTHER" id="PTHR45527">
    <property type="entry name" value="NONRIBOSOMAL PEPTIDE SYNTHETASE"/>
    <property type="match status" value="1"/>
</dbReference>
<gene>
    <name evidence="3" type="ORF">E4U42_005251</name>
</gene>
<dbReference type="Gene3D" id="3.30.559.10">
    <property type="entry name" value="Chloramphenicol acetyltransferase-like domain"/>
    <property type="match status" value="1"/>
</dbReference>
<accession>A0A8K0J6S8</accession>
<keyword evidence="4" id="KW-1185">Reference proteome</keyword>